<reference evidence="1 2" key="1">
    <citation type="submission" date="2024-04" db="EMBL/GenBank/DDBJ databases">
        <title>Genomic Markers of Mycobacteria.</title>
        <authorList>
            <person name="Soliman M.S."/>
            <person name="Elkholy A."/>
            <person name="Soliman N.S."/>
            <person name="Abbas A."/>
            <person name="Khayrat S."/>
            <person name="Shawky S."/>
        </authorList>
    </citation>
    <scope>NUCLEOTIDE SEQUENCE [LARGE SCALE GENOMIC DNA]</scope>
    <source>
        <strain evidence="1 2">Egy-CU-AM5</strain>
    </source>
</reference>
<keyword evidence="2" id="KW-1185">Reference proteome</keyword>
<dbReference type="EMBL" id="JBDLOU010000110">
    <property type="protein sequence ID" value="MEX3742657.1"/>
    <property type="molecule type" value="Genomic_DNA"/>
</dbReference>
<proteinExistence type="predicted"/>
<evidence type="ECO:0008006" key="3">
    <source>
        <dbReference type="Google" id="ProtNLM"/>
    </source>
</evidence>
<name>A0ABV3VMN9_9MYCO</name>
<accession>A0ABV3VMN9</accession>
<comment type="caution">
    <text evidence="1">The sequence shown here is derived from an EMBL/GenBank/DDBJ whole genome shotgun (WGS) entry which is preliminary data.</text>
</comment>
<protein>
    <recommendedName>
        <fullName evidence="3">DUF4254 domain-containing protein</fullName>
    </recommendedName>
</protein>
<dbReference type="Proteomes" id="UP001558474">
    <property type="component" value="Unassembled WGS sequence"/>
</dbReference>
<sequence>MTNDDRILGISVEKLMEAVERAEAQWPDWGDYTPEQASKYATASDAFTQLTRVHAASRRAVQMCATLASHCRAVADQLDTNPTAHPRELGLLSELLRQVEIRIRDAVINDPSATHPGPWWELAENVYQHAVQVAERITMIIPSIDQTNGPATVAEIRLAARCRSLSQAASMVREAVRTVECPSPRGDELIRIADALESHVEELDPEGLLRFP</sequence>
<dbReference type="RefSeq" id="WP_368574421.1">
    <property type="nucleotide sequence ID" value="NZ_JBDLOU010000110.1"/>
</dbReference>
<organism evidence="1 2">
    <name type="scientific">Mycolicibacterium porcinum</name>
    <dbReference type="NCBI Taxonomy" id="39693"/>
    <lineage>
        <taxon>Bacteria</taxon>
        <taxon>Bacillati</taxon>
        <taxon>Actinomycetota</taxon>
        <taxon>Actinomycetes</taxon>
        <taxon>Mycobacteriales</taxon>
        <taxon>Mycobacteriaceae</taxon>
        <taxon>Mycolicibacterium</taxon>
    </lineage>
</organism>
<gene>
    <name evidence="1" type="ORF">ABFW12_30905</name>
</gene>
<evidence type="ECO:0000313" key="2">
    <source>
        <dbReference type="Proteomes" id="UP001558474"/>
    </source>
</evidence>
<evidence type="ECO:0000313" key="1">
    <source>
        <dbReference type="EMBL" id="MEX3742657.1"/>
    </source>
</evidence>